<keyword evidence="1" id="KW-0614">Plasmid</keyword>
<organism evidence="1 2">
    <name type="scientific">Acaryochloris marina (strain MBIC 11017)</name>
    <dbReference type="NCBI Taxonomy" id="329726"/>
    <lineage>
        <taxon>Bacteria</taxon>
        <taxon>Bacillati</taxon>
        <taxon>Cyanobacteriota</taxon>
        <taxon>Cyanophyceae</taxon>
        <taxon>Acaryochloridales</taxon>
        <taxon>Acaryochloridaceae</taxon>
        <taxon>Acaryochloris</taxon>
    </lineage>
</organism>
<keyword evidence="2" id="KW-1185">Reference proteome</keyword>
<geneLocation type="plasmid" evidence="1 2">
    <name>pREB3</name>
</geneLocation>
<gene>
    <name evidence="1" type="ordered locus">AM1_C0286</name>
</gene>
<protein>
    <submittedName>
        <fullName evidence="1">Uncharacterized protein</fullName>
    </submittedName>
</protein>
<name>A8ZN17_ACAM1</name>
<dbReference type="HOGENOM" id="CLU_3283162_0_0_3"/>
<proteinExistence type="predicted"/>
<accession>A8ZN17</accession>
<evidence type="ECO:0000313" key="2">
    <source>
        <dbReference type="Proteomes" id="UP000000268"/>
    </source>
</evidence>
<evidence type="ECO:0000313" key="1">
    <source>
        <dbReference type="EMBL" id="ABW32216.1"/>
    </source>
</evidence>
<dbReference type="AlphaFoldDB" id="A8ZN17"/>
<dbReference type="EMBL" id="CP000840">
    <property type="protein sequence ID" value="ABW32216.1"/>
    <property type="molecule type" value="Genomic_DNA"/>
</dbReference>
<sequence>MIMDLVMALLYLRTKLRFLYQDYLRETLRRTTFRKTVSIL</sequence>
<dbReference type="Proteomes" id="UP000000268">
    <property type="component" value="Plasmid pREB3"/>
</dbReference>
<dbReference type="KEGG" id="amr:AM1_C0286"/>
<reference evidence="1 2" key="1">
    <citation type="journal article" date="2008" name="Proc. Natl. Acad. Sci. U.S.A.">
        <title>Niche adaptation and genome expansion in the chlorophyll d-producing cyanobacterium Acaryochloris marina.</title>
        <authorList>
            <person name="Swingley W.D."/>
            <person name="Chen M."/>
            <person name="Cheung P.C."/>
            <person name="Conrad A.L."/>
            <person name="Dejesa L.C."/>
            <person name="Hao J."/>
            <person name="Honchak B.M."/>
            <person name="Karbach L.E."/>
            <person name="Kurdoglu A."/>
            <person name="Lahiri S."/>
            <person name="Mastrian S.D."/>
            <person name="Miyashita H."/>
            <person name="Page L."/>
            <person name="Ramakrishna P."/>
            <person name="Satoh S."/>
            <person name="Sattley W.M."/>
            <person name="Shimada Y."/>
            <person name="Taylor H.L."/>
            <person name="Tomo T."/>
            <person name="Tsuchiya T."/>
            <person name="Wang Z.T."/>
            <person name="Raymond J."/>
            <person name="Mimuro M."/>
            <person name="Blankenship R.E."/>
            <person name="Touchman J.W."/>
        </authorList>
    </citation>
    <scope>NUCLEOTIDE SEQUENCE [LARGE SCALE GENOMIC DNA]</scope>
    <source>
        <strain evidence="2">MBIC 11017</strain>
        <plasmid evidence="2">Plasmid pREB3</plasmid>
    </source>
</reference>